<dbReference type="EMBL" id="BDRX01000136">
    <property type="protein sequence ID" value="GBF98835.1"/>
    <property type="molecule type" value="Genomic_DNA"/>
</dbReference>
<reference evidence="2 3" key="1">
    <citation type="journal article" date="2018" name="Sci. Rep.">
        <title>Raphidocelis subcapitata (=Pseudokirchneriella subcapitata) provides an insight into genome evolution and environmental adaptations in the Sphaeropleales.</title>
        <authorList>
            <person name="Suzuki S."/>
            <person name="Yamaguchi H."/>
            <person name="Nakajima N."/>
            <person name="Kawachi M."/>
        </authorList>
    </citation>
    <scope>NUCLEOTIDE SEQUENCE [LARGE SCALE GENOMIC DNA]</scope>
    <source>
        <strain evidence="2 3">NIES-35</strain>
    </source>
</reference>
<dbReference type="OrthoDB" id="562086at2759"/>
<keyword evidence="3" id="KW-1185">Reference proteome</keyword>
<evidence type="ECO:0000313" key="2">
    <source>
        <dbReference type="EMBL" id="GBF98835.1"/>
    </source>
</evidence>
<comment type="caution">
    <text evidence="2">The sequence shown here is derived from an EMBL/GenBank/DDBJ whole genome shotgun (WGS) entry which is preliminary data.</text>
</comment>
<dbReference type="InParanoid" id="A0A2V0PNV4"/>
<protein>
    <recommendedName>
        <fullName evidence="4">Malectin-like domain-containing protein</fullName>
    </recommendedName>
</protein>
<evidence type="ECO:0008006" key="4">
    <source>
        <dbReference type="Google" id="ProtNLM"/>
    </source>
</evidence>
<keyword evidence="1" id="KW-0732">Signal</keyword>
<accession>A0A2V0PNV4</accession>
<proteinExistence type="predicted"/>
<dbReference type="AlphaFoldDB" id="A0A2V0PNV4"/>
<name>A0A2V0PNV4_9CHLO</name>
<sequence>MAAGTAPRGGYALALLLALALALAGTARADGPSDDPDLASNVYMEEAGPHSWSSDPSGPLDVNTFAPAASTSATNPFRWWTDWFVPDPPAVGVKRTFTLWIVNVADRVIPQGTVVSFWANKTIPDTPCRGAVDADINYKLPELKPLYTYALKVAIPYSSKLTPYARARMALFLDSECTAYDFSNQIQQRNLSQTVLPKDANNSNPGVALYDPNEYPSGTTPVPKGIYLQVWPELGNVDTSRCNDNKDGVSVELPQIAGGQIKM</sequence>
<gene>
    <name evidence="2" type="ORF">Rsub_11600</name>
</gene>
<dbReference type="Proteomes" id="UP000247498">
    <property type="component" value="Unassembled WGS sequence"/>
</dbReference>
<evidence type="ECO:0000256" key="1">
    <source>
        <dbReference type="SAM" id="SignalP"/>
    </source>
</evidence>
<feature type="chain" id="PRO_5016074855" description="Malectin-like domain-containing protein" evidence="1">
    <location>
        <begin position="30"/>
        <end position="263"/>
    </location>
</feature>
<organism evidence="2 3">
    <name type="scientific">Raphidocelis subcapitata</name>
    <dbReference type="NCBI Taxonomy" id="307507"/>
    <lineage>
        <taxon>Eukaryota</taxon>
        <taxon>Viridiplantae</taxon>
        <taxon>Chlorophyta</taxon>
        <taxon>core chlorophytes</taxon>
        <taxon>Chlorophyceae</taxon>
        <taxon>CS clade</taxon>
        <taxon>Sphaeropleales</taxon>
        <taxon>Selenastraceae</taxon>
        <taxon>Raphidocelis</taxon>
    </lineage>
</organism>
<evidence type="ECO:0000313" key="3">
    <source>
        <dbReference type="Proteomes" id="UP000247498"/>
    </source>
</evidence>
<feature type="signal peptide" evidence="1">
    <location>
        <begin position="1"/>
        <end position="29"/>
    </location>
</feature>